<evidence type="ECO:0000259" key="7">
    <source>
        <dbReference type="PROSITE" id="PS50885"/>
    </source>
</evidence>
<keyword evidence="9" id="KW-1185">Reference proteome</keyword>
<comment type="subcellular location">
    <subcellularLocation>
        <location evidence="1">Membrane</location>
    </subcellularLocation>
</comment>
<feature type="domain" description="HAMP" evidence="7">
    <location>
        <begin position="54"/>
        <end position="106"/>
    </location>
</feature>
<dbReference type="FunFam" id="1.10.287.950:FF:000001">
    <property type="entry name" value="Methyl-accepting chemotaxis sensory transducer"/>
    <property type="match status" value="1"/>
</dbReference>
<evidence type="ECO:0000256" key="2">
    <source>
        <dbReference type="ARBA" id="ARBA00023224"/>
    </source>
</evidence>
<feature type="transmembrane region" description="Helical" evidence="5">
    <location>
        <begin position="29"/>
        <end position="52"/>
    </location>
</feature>
<dbReference type="PROSITE" id="PS50111">
    <property type="entry name" value="CHEMOTAXIS_TRANSDUC_2"/>
    <property type="match status" value="1"/>
</dbReference>
<dbReference type="CDD" id="cd11386">
    <property type="entry name" value="MCP_signal"/>
    <property type="match status" value="1"/>
</dbReference>
<dbReference type="RefSeq" id="WP_148581296.1">
    <property type="nucleotide sequence ID" value="NZ_SDKK01000031.1"/>
</dbReference>
<dbReference type="SUPFAM" id="SSF58104">
    <property type="entry name" value="Methyl-accepting chemotaxis protein (MCP) signaling domain"/>
    <property type="match status" value="1"/>
</dbReference>
<evidence type="ECO:0000256" key="4">
    <source>
        <dbReference type="PROSITE-ProRule" id="PRU00284"/>
    </source>
</evidence>
<dbReference type="Proteomes" id="UP000389128">
    <property type="component" value="Unassembled WGS sequence"/>
</dbReference>
<dbReference type="SMART" id="SM00304">
    <property type="entry name" value="HAMP"/>
    <property type="match status" value="2"/>
</dbReference>
<evidence type="ECO:0000256" key="5">
    <source>
        <dbReference type="SAM" id="Phobius"/>
    </source>
</evidence>
<feature type="domain" description="Methyl-accepting transducer" evidence="6">
    <location>
        <begin position="111"/>
        <end position="347"/>
    </location>
</feature>
<proteinExistence type="inferred from homology"/>
<dbReference type="OrthoDB" id="2489132at2"/>
<sequence>MQIHFISLFMGLVVAGGSAGVSLLFGLPLSAALAGVCGALGVLVGAGCLVVLRGVFVQPLQALRDTIQAMHKDGDLSRRAPVSASPVGEVGAVFNELIGTFQGIVGKVIFDAQRVSEAADMLSGHAGRVAEGSGNQKDAAESMVAAIEQMTSGVNAVADHASQTASNAQVARELSVKGAEVVTSASREIEQIARSVEDSARVISALGERSEAISGIVKVIREIADQTNLLALNAAIEAARAGEQGRGFAVVADEVRKLAERTSTATTEISTMIAAIQNETRNAIASIDAGSAQAHAGAALAQKAAGSLQQINEGAQQTMEKVDAIAAAINAHSREADHIVGHVRQIMDMVGRNSEGARETLDEATSLSGLAVNLKEISRVFKLGAAGEQAMLAHKKMPDIVREAARQIGMLLEQAVSSGQAGEADLFDDAYKPVPNTRPQKYGTRFDALADRLFPLLQERLLDGNPEMVYAIGTDRNGYVPTHNKRFSLALTGDYAKDFVGNRTKRIFDDPVGKQCGKHEMPFLIQTYRRDTGEIMHDISAPVYVNGRHWGGFRIGYRA</sequence>
<reference evidence="8 9" key="1">
    <citation type="submission" date="2019-01" db="EMBL/GenBank/DDBJ databases">
        <title>Zoogloea oleivorans genome sequencing and assembly.</title>
        <authorList>
            <person name="Tancsics A."/>
            <person name="Farkas M."/>
            <person name="Kriszt B."/>
            <person name="Maroti G."/>
            <person name="Horvath B."/>
        </authorList>
    </citation>
    <scope>NUCLEOTIDE SEQUENCE [LARGE SCALE GENOMIC DNA]</scope>
    <source>
        <strain evidence="8 9">Buc</strain>
    </source>
</reference>
<protein>
    <submittedName>
        <fullName evidence="8">Methyl-accepting chemotaxis protein</fullName>
    </submittedName>
</protein>
<dbReference type="PROSITE" id="PS50885">
    <property type="entry name" value="HAMP"/>
    <property type="match status" value="1"/>
</dbReference>
<comment type="caution">
    <text evidence="8">The sequence shown here is derived from an EMBL/GenBank/DDBJ whole genome shotgun (WGS) entry which is preliminary data.</text>
</comment>
<evidence type="ECO:0000256" key="3">
    <source>
        <dbReference type="ARBA" id="ARBA00029447"/>
    </source>
</evidence>
<gene>
    <name evidence="8" type="ORF">ETQ85_22475</name>
</gene>
<dbReference type="SMART" id="SM00283">
    <property type="entry name" value="MA"/>
    <property type="match status" value="1"/>
</dbReference>
<evidence type="ECO:0000313" key="9">
    <source>
        <dbReference type="Proteomes" id="UP000389128"/>
    </source>
</evidence>
<accession>A0A6C2CFJ0</accession>
<organism evidence="8 9">
    <name type="scientific">Zoogloea oleivorans</name>
    <dbReference type="NCBI Taxonomy" id="1552750"/>
    <lineage>
        <taxon>Bacteria</taxon>
        <taxon>Pseudomonadati</taxon>
        <taxon>Pseudomonadota</taxon>
        <taxon>Betaproteobacteria</taxon>
        <taxon>Rhodocyclales</taxon>
        <taxon>Zoogloeaceae</taxon>
        <taxon>Zoogloea</taxon>
    </lineage>
</organism>
<evidence type="ECO:0000259" key="6">
    <source>
        <dbReference type="PROSITE" id="PS50111"/>
    </source>
</evidence>
<dbReference type="GO" id="GO:0007165">
    <property type="term" value="P:signal transduction"/>
    <property type="evidence" value="ECO:0007669"/>
    <property type="project" value="UniProtKB-KW"/>
</dbReference>
<dbReference type="InterPro" id="IPR004089">
    <property type="entry name" value="MCPsignal_dom"/>
</dbReference>
<name>A0A6C2CFJ0_9RHOO</name>
<dbReference type="InterPro" id="IPR003660">
    <property type="entry name" value="HAMP_dom"/>
</dbReference>
<dbReference type="GO" id="GO:0016020">
    <property type="term" value="C:membrane"/>
    <property type="evidence" value="ECO:0007669"/>
    <property type="project" value="UniProtKB-SubCell"/>
</dbReference>
<evidence type="ECO:0000313" key="8">
    <source>
        <dbReference type="EMBL" id="TYC52658.1"/>
    </source>
</evidence>
<dbReference type="GO" id="GO:0006935">
    <property type="term" value="P:chemotaxis"/>
    <property type="evidence" value="ECO:0007669"/>
    <property type="project" value="UniProtKB-ARBA"/>
</dbReference>
<dbReference type="PANTHER" id="PTHR32089:SF112">
    <property type="entry name" value="LYSOZYME-LIKE PROTEIN-RELATED"/>
    <property type="match status" value="1"/>
</dbReference>
<dbReference type="EMBL" id="SDKK01000031">
    <property type="protein sequence ID" value="TYC52658.1"/>
    <property type="molecule type" value="Genomic_DNA"/>
</dbReference>
<keyword evidence="2 4" id="KW-0807">Transducer</keyword>
<keyword evidence="5" id="KW-1133">Transmembrane helix</keyword>
<dbReference type="Pfam" id="PF00015">
    <property type="entry name" value="MCPsignal"/>
    <property type="match status" value="1"/>
</dbReference>
<dbReference type="Gene3D" id="1.10.287.950">
    <property type="entry name" value="Methyl-accepting chemotaxis protein"/>
    <property type="match status" value="1"/>
</dbReference>
<keyword evidence="5" id="KW-0472">Membrane</keyword>
<comment type="similarity">
    <text evidence="3">Belongs to the methyl-accepting chemotaxis (MCP) protein family.</text>
</comment>
<keyword evidence="5" id="KW-0812">Transmembrane</keyword>
<dbReference type="AlphaFoldDB" id="A0A6C2CFJ0"/>
<evidence type="ECO:0000256" key="1">
    <source>
        <dbReference type="ARBA" id="ARBA00004370"/>
    </source>
</evidence>
<dbReference type="PANTHER" id="PTHR32089">
    <property type="entry name" value="METHYL-ACCEPTING CHEMOTAXIS PROTEIN MCPB"/>
    <property type="match status" value="1"/>
</dbReference>